<comment type="similarity">
    <text evidence="1">Belongs to the transposase 11 family.</text>
</comment>
<dbReference type="eggNOG" id="COG3385">
    <property type="taxonomic scope" value="Bacteria"/>
</dbReference>
<reference evidence="6" key="2">
    <citation type="submission" date="2014-06" db="EMBL/GenBank/DDBJ databases">
        <title>Draft genome sequence of Clostridium spiroforme (DSM 1552).</title>
        <authorList>
            <person name="Sudarsanam P."/>
            <person name="Ley R."/>
            <person name="Guruge J."/>
            <person name="Turnbaugh P.J."/>
            <person name="Mahowald M."/>
            <person name="Liep D."/>
            <person name="Gordon J."/>
        </authorList>
    </citation>
    <scope>NUCLEOTIDE SEQUENCE</scope>
    <source>
        <strain evidence="6">DSM 1552</strain>
    </source>
</reference>
<dbReference type="STRING" id="428126.CLOSPI_02229"/>
<name>B1C560_9FIRM</name>
<evidence type="ECO:0000256" key="3">
    <source>
        <dbReference type="ARBA" id="ARBA00023125"/>
    </source>
</evidence>
<feature type="domain" description="Transposase IS4-like" evidence="5">
    <location>
        <begin position="70"/>
        <end position="320"/>
    </location>
</feature>
<proteinExistence type="inferred from homology"/>
<dbReference type="InterPro" id="IPR012337">
    <property type="entry name" value="RNaseH-like_sf"/>
</dbReference>
<dbReference type="EMBL" id="ABIK02000015">
    <property type="protein sequence ID" value="EDS73804.1"/>
    <property type="molecule type" value="Genomic_DNA"/>
</dbReference>
<dbReference type="Gene3D" id="3.90.350.10">
    <property type="entry name" value="Transposase Inhibitor Protein From Tn5, Chain A, domain 1"/>
    <property type="match status" value="1"/>
</dbReference>
<dbReference type="AlphaFoldDB" id="B1C560"/>
<evidence type="ECO:0000313" key="7">
    <source>
        <dbReference type="Proteomes" id="UP000004910"/>
    </source>
</evidence>
<organism evidence="6 7">
    <name type="scientific">Thomasclavelia spiroformis DSM 1552</name>
    <dbReference type="NCBI Taxonomy" id="428126"/>
    <lineage>
        <taxon>Bacteria</taxon>
        <taxon>Bacillati</taxon>
        <taxon>Bacillota</taxon>
        <taxon>Erysipelotrichia</taxon>
        <taxon>Erysipelotrichales</taxon>
        <taxon>Coprobacillaceae</taxon>
        <taxon>Thomasclavelia</taxon>
    </lineage>
</organism>
<evidence type="ECO:0000256" key="1">
    <source>
        <dbReference type="ARBA" id="ARBA00010075"/>
    </source>
</evidence>
<accession>B1C560</accession>
<dbReference type="SUPFAM" id="SSF53098">
    <property type="entry name" value="Ribonuclease H-like"/>
    <property type="match status" value="1"/>
</dbReference>
<evidence type="ECO:0000256" key="4">
    <source>
        <dbReference type="ARBA" id="ARBA00023172"/>
    </source>
</evidence>
<dbReference type="Proteomes" id="UP000004910">
    <property type="component" value="Unassembled WGS sequence"/>
</dbReference>
<dbReference type="InterPro" id="IPR047952">
    <property type="entry name" value="Transpos_IS4"/>
</dbReference>
<dbReference type="GO" id="GO:0004803">
    <property type="term" value="F:transposase activity"/>
    <property type="evidence" value="ECO:0007669"/>
    <property type="project" value="InterPro"/>
</dbReference>
<keyword evidence="7" id="KW-1185">Reference proteome</keyword>
<dbReference type="HOGENOM" id="CLU_049304_1_0_9"/>
<dbReference type="GO" id="GO:0003677">
    <property type="term" value="F:DNA binding"/>
    <property type="evidence" value="ECO:0007669"/>
    <property type="project" value="UniProtKB-KW"/>
</dbReference>
<dbReference type="Pfam" id="PF01609">
    <property type="entry name" value="DDE_Tnp_1"/>
    <property type="match status" value="1"/>
</dbReference>
<keyword evidence="4" id="KW-0233">DNA recombination</keyword>
<dbReference type="GO" id="GO:0006313">
    <property type="term" value="P:DNA transposition"/>
    <property type="evidence" value="ECO:0007669"/>
    <property type="project" value="InterPro"/>
</dbReference>
<dbReference type="InterPro" id="IPR002559">
    <property type="entry name" value="Transposase_11"/>
</dbReference>
<sequence>MLDFETTMKIVLCTGASPIKDELLKFNDFSITTPSASAFVQARSKIKPEAFRTLFDGFNKKTFKKKLYHGYRLLAIDGSELPIDNTIFDDETTVLRHGTLAKTFSAYHLNASYDLMERTYDDIIIQGEAKRDEHGAFCQLVDRYDGQKAIFIADRGYESYNGFEHVVHSGHKYLIRVRDIESQSSITKSLGPFPDGEFDVDVSRMLTLKQTKMIKACPDVYKFVPKNMRFDFMNKQNPWYEFNCRVVRLKITENTYETVITNLSRNEFSMEDICEIYNMRWGEETSFRELKYAIGLNALHAKKRELIQQEIYARMLMYNFCQRIVQEIKIPKKDKIKYTYQVNFTRSVHIIREFLRKKGGKNPPVEHLIAKEILPIRPGRKYKRHVRPKTVVYFNYRYN</sequence>
<dbReference type="NCBIfam" id="NF033592">
    <property type="entry name" value="transpos_IS4_1"/>
    <property type="match status" value="1"/>
</dbReference>
<gene>
    <name evidence="6" type="ORF">CLOSPI_02229</name>
</gene>
<comment type="caution">
    <text evidence="6">The sequence shown here is derived from an EMBL/GenBank/DDBJ whole genome shotgun (WGS) entry which is preliminary data.</text>
</comment>
<evidence type="ECO:0000256" key="2">
    <source>
        <dbReference type="ARBA" id="ARBA00022578"/>
    </source>
</evidence>
<keyword evidence="2" id="KW-0815">Transposition</keyword>
<protein>
    <submittedName>
        <fullName evidence="6">Transposase, IS4 family</fullName>
    </submittedName>
</protein>
<evidence type="ECO:0000313" key="6">
    <source>
        <dbReference type="EMBL" id="EDS73804.1"/>
    </source>
</evidence>
<reference evidence="6" key="1">
    <citation type="submission" date="2008-02" db="EMBL/GenBank/DDBJ databases">
        <authorList>
            <person name="Fulton L."/>
            <person name="Clifton S."/>
            <person name="Fulton B."/>
            <person name="Xu J."/>
            <person name="Minx P."/>
            <person name="Pepin K.H."/>
            <person name="Johnson M."/>
            <person name="Thiruvilangam P."/>
            <person name="Bhonagiri V."/>
            <person name="Nash W.E."/>
            <person name="Mardis E.R."/>
            <person name="Wilson R.K."/>
        </authorList>
    </citation>
    <scope>NUCLEOTIDE SEQUENCE [LARGE SCALE GENOMIC DNA]</scope>
    <source>
        <strain evidence="6">DSM 1552</strain>
    </source>
</reference>
<dbReference type="PANTHER" id="PTHR33258:SF1">
    <property type="entry name" value="TRANSPOSASE INSL FOR INSERTION SEQUENCE ELEMENT IS186A-RELATED"/>
    <property type="match status" value="1"/>
</dbReference>
<evidence type="ECO:0000259" key="5">
    <source>
        <dbReference type="Pfam" id="PF01609"/>
    </source>
</evidence>
<keyword evidence="3" id="KW-0238">DNA-binding</keyword>
<dbReference type="PANTHER" id="PTHR33258">
    <property type="entry name" value="TRANSPOSASE INSL FOR INSERTION SEQUENCE ELEMENT IS186A-RELATED"/>
    <property type="match status" value="1"/>
</dbReference>